<dbReference type="Proteomes" id="UP001154078">
    <property type="component" value="Chromosome 3"/>
</dbReference>
<reference evidence="2" key="1">
    <citation type="submission" date="2021-12" db="EMBL/GenBank/DDBJ databases">
        <authorList>
            <person name="King R."/>
        </authorList>
    </citation>
    <scope>NUCLEOTIDE SEQUENCE</scope>
</reference>
<proteinExistence type="predicted"/>
<evidence type="ECO:0000313" key="3">
    <source>
        <dbReference type="Proteomes" id="UP001154078"/>
    </source>
</evidence>
<sequence>MSKNNQNRPNSTKSEGDSDTWVFEKDLKKIKLATERARRDLLGPFGDAHETETDYFYFLFNSRMSESTKSSLDNDLDDELYNIDNDYLIKLNAIRKKLNMIELTDEEAEPSRAGCVITEITDSPIKNNIDKQNDSEKESSEAKDSSSEKEKCSNVSRDKSKNRKYRQAKEHYTTSSDSESIYNEKQSIISNLYSQKLNENLSTIAQRIKENSHSFLEKPGPSTMHAKELQIDYDPPKKKVCIREHSPRVAAKQELMTNKSKTSMMLTSKKSLIKSSTREFLDRERNKSHENSNYLCNVHGTKIPMRTYEKTPENEESPDKRKIFEKSPEKYIKNRKTADQAKTSKPPVLNKYELSLNKLKSKAFIKKESKPSQGSYLQKGESLNQRTSFLMKNLEKTKNLFQTNKKDYVPEKTTIFQKIKHSQDCKVPPGVCNSIHTQAFLPLESSCKRDCKKKVLTSAPVHSTKNIIKKSAYSDDVDFRLENIYLNQNQYNSESSSSTMDNSTVTKLSCQLHRTAPNTVLDEVNIDKSQVVIKTTTLQDEDKTFEVKNKHLQSSRKKVVPTPTKKKVKQSAYNEGNSGTTVDYSTIPLEDKPFLVKNKVYPEKFEKQKTVKPISELELSVGLDVPKKTSTNCNFPAITNVTKHVGYLSEEVSYVEAIQSELSSHKNRDNSISSNKVVKSEPKLLMKTTIHQQDMRFTDCQSAATDLDNRSVECRHPRTDALPQNNSLPTQAVSEARASSPQSNEEPIACFNCPCFERVIDLFKCNWNL</sequence>
<feature type="region of interest" description="Disordered" evidence="1">
    <location>
        <begin position="716"/>
        <end position="745"/>
    </location>
</feature>
<feature type="region of interest" description="Disordered" evidence="1">
    <location>
        <begin position="548"/>
        <end position="576"/>
    </location>
</feature>
<protein>
    <submittedName>
        <fullName evidence="2">Uncharacterized protein</fullName>
    </submittedName>
</protein>
<feature type="compositionally biased region" description="Basic residues" evidence="1">
    <location>
        <begin position="550"/>
        <end position="569"/>
    </location>
</feature>
<gene>
    <name evidence="2" type="ORF">MELIAE_LOCUS5458</name>
</gene>
<dbReference type="AlphaFoldDB" id="A0A9P0FGS8"/>
<accession>A0A9P0FGS8</accession>
<feature type="region of interest" description="Disordered" evidence="1">
    <location>
        <begin position="125"/>
        <end position="180"/>
    </location>
</feature>
<evidence type="ECO:0000313" key="2">
    <source>
        <dbReference type="EMBL" id="CAH0553471.1"/>
    </source>
</evidence>
<dbReference type="EMBL" id="OV121134">
    <property type="protein sequence ID" value="CAH0553471.1"/>
    <property type="molecule type" value="Genomic_DNA"/>
</dbReference>
<organism evidence="2 3">
    <name type="scientific">Brassicogethes aeneus</name>
    <name type="common">Rape pollen beetle</name>
    <name type="synonym">Meligethes aeneus</name>
    <dbReference type="NCBI Taxonomy" id="1431903"/>
    <lineage>
        <taxon>Eukaryota</taxon>
        <taxon>Metazoa</taxon>
        <taxon>Ecdysozoa</taxon>
        <taxon>Arthropoda</taxon>
        <taxon>Hexapoda</taxon>
        <taxon>Insecta</taxon>
        <taxon>Pterygota</taxon>
        <taxon>Neoptera</taxon>
        <taxon>Endopterygota</taxon>
        <taxon>Coleoptera</taxon>
        <taxon>Polyphaga</taxon>
        <taxon>Cucujiformia</taxon>
        <taxon>Nitidulidae</taxon>
        <taxon>Meligethinae</taxon>
        <taxon>Brassicogethes</taxon>
    </lineage>
</organism>
<name>A0A9P0FGS8_BRAAE</name>
<evidence type="ECO:0000256" key="1">
    <source>
        <dbReference type="SAM" id="MobiDB-lite"/>
    </source>
</evidence>
<feature type="compositionally biased region" description="Polar residues" evidence="1">
    <location>
        <begin position="722"/>
        <end position="745"/>
    </location>
</feature>
<dbReference type="OrthoDB" id="6735272at2759"/>
<feature type="compositionally biased region" description="Basic and acidic residues" evidence="1">
    <location>
        <begin position="128"/>
        <end position="159"/>
    </location>
</feature>
<keyword evidence="3" id="KW-1185">Reference proteome</keyword>